<comment type="subcellular location">
    <subcellularLocation>
        <location evidence="1">Membrane</location>
        <topology evidence="1">Multi-pass membrane protein</topology>
    </subcellularLocation>
</comment>
<keyword evidence="3 6" id="KW-0812">Transmembrane</keyword>
<dbReference type="PANTHER" id="PTHR12778">
    <property type="entry name" value="SOLUTE CARRIER FAMILY 33 ACETYL-COA TRANSPORTER -RELATED"/>
    <property type="match status" value="1"/>
</dbReference>
<dbReference type="InterPro" id="IPR011701">
    <property type="entry name" value="MFS"/>
</dbReference>
<keyword evidence="5 6" id="KW-0472">Membrane</keyword>
<organism evidence="7 8">
    <name type="scientific">Methylophaga frappieri (strain ATCC BAA-2434 / DSM 25690 / JAM7)</name>
    <dbReference type="NCBI Taxonomy" id="754477"/>
    <lineage>
        <taxon>Bacteria</taxon>
        <taxon>Pseudomonadati</taxon>
        <taxon>Pseudomonadota</taxon>
        <taxon>Gammaproteobacteria</taxon>
        <taxon>Thiotrichales</taxon>
        <taxon>Piscirickettsiaceae</taxon>
        <taxon>Methylophaga</taxon>
    </lineage>
</organism>
<evidence type="ECO:0000313" key="8">
    <source>
        <dbReference type="Proteomes" id="UP000009145"/>
    </source>
</evidence>
<dbReference type="PANTHER" id="PTHR12778:SF10">
    <property type="entry name" value="MAJOR FACILITATOR SUPERFAMILY DOMAIN-CONTAINING PROTEIN 3"/>
    <property type="match status" value="1"/>
</dbReference>
<gene>
    <name evidence="7" type="ordered locus">Q7C_1834</name>
</gene>
<feature type="transmembrane region" description="Helical" evidence="6">
    <location>
        <begin position="243"/>
        <end position="265"/>
    </location>
</feature>
<dbReference type="EMBL" id="CP003380">
    <property type="protein sequence ID" value="AFJ02975.1"/>
    <property type="molecule type" value="Genomic_DNA"/>
</dbReference>
<feature type="transmembrane region" description="Helical" evidence="6">
    <location>
        <begin position="360"/>
        <end position="380"/>
    </location>
</feature>
<feature type="transmembrane region" description="Helical" evidence="6">
    <location>
        <begin position="205"/>
        <end position="223"/>
    </location>
</feature>
<evidence type="ECO:0000313" key="7">
    <source>
        <dbReference type="EMBL" id="AFJ02975.1"/>
    </source>
</evidence>
<keyword evidence="8" id="KW-1185">Reference proteome</keyword>
<dbReference type="Gene3D" id="1.20.1250.20">
    <property type="entry name" value="MFS general substrate transporter like domains"/>
    <property type="match status" value="1"/>
</dbReference>
<feature type="transmembrane region" description="Helical" evidence="6">
    <location>
        <begin position="74"/>
        <end position="92"/>
    </location>
</feature>
<dbReference type="AlphaFoldDB" id="I1YJ82"/>
<evidence type="ECO:0000256" key="3">
    <source>
        <dbReference type="ARBA" id="ARBA00022692"/>
    </source>
</evidence>
<dbReference type="GO" id="GO:0022857">
    <property type="term" value="F:transmembrane transporter activity"/>
    <property type="evidence" value="ECO:0007669"/>
    <property type="project" value="InterPro"/>
</dbReference>
<feature type="transmembrane region" description="Helical" evidence="6">
    <location>
        <begin position="135"/>
        <end position="157"/>
    </location>
</feature>
<dbReference type="OrthoDB" id="9787815at2"/>
<evidence type="ECO:0000256" key="1">
    <source>
        <dbReference type="ARBA" id="ARBA00004141"/>
    </source>
</evidence>
<reference evidence="7 8" key="1">
    <citation type="journal article" date="2012" name="J. Bacteriol.">
        <title>Complete genome sequences of Methylophaga sp. strain JAM1 and Methylophaga sp. strain JAM7.</title>
        <authorList>
            <person name="Villeneuve C."/>
            <person name="Martineau C."/>
            <person name="Mauffrey F."/>
            <person name="Villemur R."/>
        </authorList>
    </citation>
    <scope>NUCLEOTIDE SEQUENCE [LARGE SCALE GENOMIC DNA]</scope>
    <source>
        <strain evidence="7 8">JAM7</strain>
    </source>
</reference>
<dbReference type="KEGG" id="mec:Q7C_1834"/>
<feature type="transmembrane region" description="Helical" evidence="6">
    <location>
        <begin position="272"/>
        <end position="294"/>
    </location>
</feature>
<evidence type="ECO:0000256" key="5">
    <source>
        <dbReference type="ARBA" id="ARBA00023136"/>
    </source>
</evidence>
<dbReference type="Proteomes" id="UP000009145">
    <property type="component" value="Chromosome"/>
</dbReference>
<feature type="transmembrane region" description="Helical" evidence="6">
    <location>
        <begin position="333"/>
        <end position="354"/>
    </location>
</feature>
<proteinExistence type="predicted"/>
<accession>I1YJ82</accession>
<keyword evidence="2" id="KW-0813">Transport</keyword>
<dbReference type="HOGENOM" id="CLU_818459_0_0_6"/>
<evidence type="ECO:0000256" key="4">
    <source>
        <dbReference type="ARBA" id="ARBA00022989"/>
    </source>
</evidence>
<keyword evidence="4 6" id="KW-1133">Transmembrane helix</keyword>
<name>I1YJ82_METFJ</name>
<dbReference type="InterPro" id="IPR036259">
    <property type="entry name" value="MFS_trans_sf"/>
</dbReference>
<feature type="transmembrane region" description="Helical" evidence="6">
    <location>
        <begin position="36"/>
        <end position="53"/>
    </location>
</feature>
<feature type="transmembrane region" description="Helical" evidence="6">
    <location>
        <begin position="98"/>
        <end position="123"/>
    </location>
</feature>
<dbReference type="eggNOG" id="COG2814">
    <property type="taxonomic scope" value="Bacteria"/>
</dbReference>
<feature type="transmembrane region" description="Helical" evidence="6">
    <location>
        <begin position="163"/>
        <end position="184"/>
    </location>
</feature>
<dbReference type="GO" id="GO:0016020">
    <property type="term" value="C:membrane"/>
    <property type="evidence" value="ECO:0007669"/>
    <property type="project" value="UniProtKB-SubCell"/>
</dbReference>
<dbReference type="PATRIC" id="fig|754477.3.peg.1805"/>
<dbReference type="SUPFAM" id="SSF103473">
    <property type="entry name" value="MFS general substrate transporter"/>
    <property type="match status" value="1"/>
</dbReference>
<feature type="transmembrane region" description="Helical" evidence="6">
    <location>
        <begin position="300"/>
        <end position="321"/>
    </location>
</feature>
<dbReference type="Pfam" id="PF07690">
    <property type="entry name" value="MFS_1"/>
    <property type="match status" value="1"/>
</dbReference>
<dbReference type="InterPro" id="IPR004752">
    <property type="entry name" value="AmpG_permease/AT-1"/>
</dbReference>
<dbReference type="STRING" id="754477.Q7C_1834"/>
<dbReference type="RefSeq" id="WP_014704395.1">
    <property type="nucleotide sequence ID" value="NC_017856.1"/>
</dbReference>
<evidence type="ECO:0000256" key="6">
    <source>
        <dbReference type="SAM" id="Phobius"/>
    </source>
</evidence>
<sequence length="394" mass="41680" precursor="true">MLASSTLGILLLATIIGLQGAFFTIAVPAQLRDGGASLIEIGLIWIVWLPSAFKWLWAPWFEKMAVPAAIRTKAITILALLLALSFLPVAMLTEQAAAGPIVALAAWCALLALMLQLLYAGWAIRTLDEKNRARVNGYAAAGMVLGGIFGGGILPWSATLLDWWPVILLTSIAMAISGLSGKLLRDGPQIRVAQQVTFLHGARVLGDRSLIISLLLIAAASGADVLLPARLVDTGMSPVQSGLLLGSLAMALIVPASLASGWLIARFGLKRCFLVCAILKGLVLLTLALMPMMAQLEVSLLSISDFILAGVFTVLTWQLYMQRALPEAPVSSYAALTSLDAVIRFTAALAAGMLAELSSYATLFVLTAFLTLAAGISVCFTRFVPTITPHETQA</sequence>
<protein>
    <submittedName>
        <fullName evidence="7">Major facilitator superfamily MFS_1</fullName>
    </submittedName>
</protein>
<evidence type="ECO:0000256" key="2">
    <source>
        <dbReference type="ARBA" id="ARBA00022448"/>
    </source>
</evidence>